<dbReference type="AlphaFoldDB" id="A0AA41WZR3"/>
<evidence type="ECO:0000256" key="2">
    <source>
        <dbReference type="ARBA" id="ARBA00030762"/>
    </source>
</evidence>
<evidence type="ECO:0000259" key="3">
    <source>
        <dbReference type="Pfam" id="PF21621"/>
    </source>
</evidence>
<dbReference type="GO" id="GO:0016853">
    <property type="term" value="F:isomerase activity"/>
    <property type="evidence" value="ECO:0007669"/>
    <property type="project" value="UniProtKB-KW"/>
</dbReference>
<keyword evidence="4" id="KW-0413">Isomerase</keyword>
<gene>
    <name evidence="4" type="ORF">NLF92_02000</name>
</gene>
<evidence type="ECO:0000313" key="4">
    <source>
        <dbReference type="EMBL" id="MCP3427711.1"/>
    </source>
</evidence>
<dbReference type="InterPro" id="IPR049071">
    <property type="entry name" value="MPI_cupin_dom"/>
</dbReference>
<keyword evidence="5" id="KW-1185">Reference proteome</keyword>
<dbReference type="InterPro" id="IPR014710">
    <property type="entry name" value="RmlC-like_jellyroll"/>
</dbReference>
<dbReference type="Pfam" id="PF21621">
    <property type="entry name" value="MPI_cupin_dom"/>
    <property type="match status" value="1"/>
</dbReference>
<dbReference type="CDD" id="cd07010">
    <property type="entry name" value="cupin_PMI_type_I_N_bac"/>
    <property type="match status" value="1"/>
</dbReference>
<evidence type="ECO:0000313" key="5">
    <source>
        <dbReference type="Proteomes" id="UP001165413"/>
    </source>
</evidence>
<dbReference type="Gene3D" id="2.60.120.10">
    <property type="entry name" value="Jelly Rolls"/>
    <property type="match status" value="2"/>
</dbReference>
<sequence length="367" mass="41452">MHKLLKFTDNRVWRTYQGGKILDQIENKSTPKDTHFPENWIGSLVEARNIGREDISEGQAKVFIEGAQPELFRDVLLANQAFYLGQKNGEIRPLDDMPLVKYLDSATRLHFQVHPTKAFAKARLNSDKGKTEAYVILAIRDEVTEPYIYAGFQRSPSRETLQTWIEEQNIPAIEACFDKIPVQPGDVVLLPGGRPHALGEGILMLEIMEPSDWAVRFEFERCGYVIPEAARFMGKDIDTALDVFNFSPVVEADIDKEFRCVPIQLHADNADNELSCLIGPELTDCFTVKRATVKTKLPREEDSFFIGIVAEGNGAIVIDGETIPLHQWETFFLPAAIQEFTYISDNHLSILECYPGQTPTHSVVPEK</sequence>
<protein>
    <recommendedName>
        <fullName evidence="1">Phosphohexomutase</fullName>
    </recommendedName>
    <alternativeName>
        <fullName evidence="2">Phosphomannose isomerase</fullName>
    </alternativeName>
</protein>
<evidence type="ECO:0000256" key="1">
    <source>
        <dbReference type="ARBA" id="ARBA00029741"/>
    </source>
</evidence>
<dbReference type="Proteomes" id="UP001165413">
    <property type="component" value="Unassembled WGS sequence"/>
</dbReference>
<reference evidence="4" key="1">
    <citation type="submission" date="2022-07" db="EMBL/GenBank/DDBJ databases">
        <title>Characterization of the Novel Bacterium Alteromonas immobilis LMIT006 and Alteromonas gregis LMIT007.</title>
        <authorList>
            <person name="Lin X."/>
        </authorList>
    </citation>
    <scope>NUCLEOTIDE SEQUENCE</scope>
    <source>
        <strain evidence="4">LMIT007</strain>
    </source>
</reference>
<dbReference type="InterPro" id="IPR011051">
    <property type="entry name" value="RmlC_Cupin_sf"/>
</dbReference>
<accession>A0AA41WZR3</accession>
<dbReference type="SUPFAM" id="SSF51182">
    <property type="entry name" value="RmlC-like cupins"/>
    <property type="match status" value="1"/>
</dbReference>
<dbReference type="RefSeq" id="WP_254098341.1">
    <property type="nucleotide sequence ID" value="NZ_JANATA010000002.1"/>
</dbReference>
<comment type="caution">
    <text evidence="4">The sequence shown here is derived from an EMBL/GenBank/DDBJ whole genome shotgun (WGS) entry which is preliminary data.</text>
</comment>
<dbReference type="EMBL" id="JANATA010000002">
    <property type="protein sequence ID" value="MCP3427711.1"/>
    <property type="molecule type" value="Genomic_DNA"/>
</dbReference>
<feature type="domain" description="Mannose-6-phosphate isomerase cupin" evidence="3">
    <location>
        <begin position="283"/>
        <end position="341"/>
    </location>
</feature>
<organism evidence="4 5">
    <name type="scientific">Opacimonas viscosa</name>
    <dbReference type="NCBI Taxonomy" id="2961944"/>
    <lineage>
        <taxon>Bacteria</taxon>
        <taxon>Pseudomonadati</taxon>
        <taxon>Pseudomonadota</taxon>
        <taxon>Gammaproteobacteria</taxon>
        <taxon>Alteromonadales</taxon>
        <taxon>Alteromonadaceae</taxon>
        <taxon>Opacimonas</taxon>
    </lineage>
</organism>
<name>A0AA41WZR3_9ALTE</name>
<proteinExistence type="predicted"/>